<proteinExistence type="predicted"/>
<evidence type="ECO:0000259" key="1">
    <source>
        <dbReference type="Pfam" id="PF20415"/>
    </source>
</evidence>
<evidence type="ECO:0000313" key="2">
    <source>
        <dbReference type="EMBL" id="KIJ34321.1"/>
    </source>
</evidence>
<sequence length="189" mass="21289">MVLNGVPISSTPPPSPQIHVTLPVGRSSESYNCHRILENSNTEPHPSTAAPLLLPPVSALQLNNEQFVLPPITFPFNAPATHPPFSNLMIHVGPHRVILIVALHGDFVTCGDVLYQLHEYLWQPLQDWEDPDIDRRQLRETYNQRILEKGTHDDVRNIDAFSGQTIFYSMTAGNLSGIRWILRTVSRQT</sequence>
<dbReference type="InterPro" id="IPR046522">
    <property type="entry name" value="DUF6699"/>
</dbReference>
<gene>
    <name evidence="2" type="ORF">M422DRAFT_263634</name>
</gene>
<name>A0A0C9VAF5_SPHS4</name>
<dbReference type="AlphaFoldDB" id="A0A0C9VAF5"/>
<dbReference type="EMBL" id="KN837201">
    <property type="protein sequence ID" value="KIJ34321.1"/>
    <property type="molecule type" value="Genomic_DNA"/>
</dbReference>
<dbReference type="HOGENOM" id="CLU_1435257_0_0_1"/>
<organism evidence="2 3">
    <name type="scientific">Sphaerobolus stellatus (strain SS14)</name>
    <dbReference type="NCBI Taxonomy" id="990650"/>
    <lineage>
        <taxon>Eukaryota</taxon>
        <taxon>Fungi</taxon>
        <taxon>Dikarya</taxon>
        <taxon>Basidiomycota</taxon>
        <taxon>Agaricomycotina</taxon>
        <taxon>Agaricomycetes</taxon>
        <taxon>Phallomycetidae</taxon>
        <taxon>Geastrales</taxon>
        <taxon>Sphaerobolaceae</taxon>
        <taxon>Sphaerobolus</taxon>
    </lineage>
</organism>
<dbReference type="Pfam" id="PF20415">
    <property type="entry name" value="DUF6699"/>
    <property type="match status" value="1"/>
</dbReference>
<evidence type="ECO:0000313" key="3">
    <source>
        <dbReference type="Proteomes" id="UP000054279"/>
    </source>
</evidence>
<feature type="domain" description="DUF6699" evidence="1">
    <location>
        <begin position="67"/>
        <end position="170"/>
    </location>
</feature>
<keyword evidence="3" id="KW-1185">Reference proteome</keyword>
<dbReference type="Proteomes" id="UP000054279">
    <property type="component" value="Unassembled WGS sequence"/>
</dbReference>
<reference evidence="2 3" key="1">
    <citation type="submission" date="2014-06" db="EMBL/GenBank/DDBJ databases">
        <title>Evolutionary Origins and Diversification of the Mycorrhizal Mutualists.</title>
        <authorList>
            <consortium name="DOE Joint Genome Institute"/>
            <consortium name="Mycorrhizal Genomics Consortium"/>
            <person name="Kohler A."/>
            <person name="Kuo A."/>
            <person name="Nagy L.G."/>
            <person name="Floudas D."/>
            <person name="Copeland A."/>
            <person name="Barry K.W."/>
            <person name="Cichocki N."/>
            <person name="Veneault-Fourrey C."/>
            <person name="LaButti K."/>
            <person name="Lindquist E.A."/>
            <person name="Lipzen A."/>
            <person name="Lundell T."/>
            <person name="Morin E."/>
            <person name="Murat C."/>
            <person name="Riley R."/>
            <person name="Ohm R."/>
            <person name="Sun H."/>
            <person name="Tunlid A."/>
            <person name="Henrissat B."/>
            <person name="Grigoriev I.V."/>
            <person name="Hibbett D.S."/>
            <person name="Martin F."/>
        </authorList>
    </citation>
    <scope>NUCLEOTIDE SEQUENCE [LARGE SCALE GENOMIC DNA]</scope>
    <source>
        <strain evidence="2 3">SS14</strain>
    </source>
</reference>
<accession>A0A0C9VAF5</accession>
<protein>
    <recommendedName>
        <fullName evidence="1">DUF6699 domain-containing protein</fullName>
    </recommendedName>
</protein>